<dbReference type="Pfam" id="PF14223">
    <property type="entry name" value="Retrotran_gag_2"/>
    <property type="match status" value="1"/>
</dbReference>
<dbReference type="EMBL" id="CP144747">
    <property type="protein sequence ID" value="WVZ63748.1"/>
    <property type="molecule type" value="Genomic_DNA"/>
</dbReference>
<proteinExistence type="predicted"/>
<sequence>MMKVMLEARGLCRVVPLEMHRSLGAMATAKKAWDSLKMMRSGASVAKRAKILQLRQEYELLEFKDGEGIEDFSLRLSTLVTRLKKLGQTLEDVDVISKFLCVVPSKFSQLAQSIETLVNLETLTIEDVVGRFRVWRIGKRRNAATTYTGRMMSAGAPPRAVAAAKAAGMGSHGGMATATSEVEEKAQGKQLELNEPRAQVLLGEEDKAAETEHMRWYLDSRANNHMTGRREDFAELDSAITSLVKFGDGSTVTIHRRGTMVFKCQNGDHRALTDVYYIPQLCKSIASLEQLDETGC</sequence>
<name>A0AAQ3WJH6_PASNO</name>
<gene>
    <name evidence="2" type="ORF">U9M48_013356</name>
</gene>
<reference evidence="2 3" key="1">
    <citation type="submission" date="2024-02" db="EMBL/GenBank/DDBJ databases">
        <title>High-quality chromosome-scale genome assembly of Pensacola bahiagrass (Paspalum notatum Flugge var. saurae).</title>
        <authorList>
            <person name="Vega J.M."/>
            <person name="Podio M."/>
            <person name="Orjuela J."/>
            <person name="Siena L.A."/>
            <person name="Pessino S.C."/>
            <person name="Combes M.C."/>
            <person name="Mariac C."/>
            <person name="Albertini E."/>
            <person name="Pupilli F."/>
            <person name="Ortiz J.P.A."/>
            <person name="Leblanc O."/>
        </authorList>
    </citation>
    <scope>NUCLEOTIDE SEQUENCE [LARGE SCALE GENOMIC DNA]</scope>
    <source>
        <strain evidence="2">R1</strain>
        <tissue evidence="2">Leaf</tissue>
    </source>
</reference>
<dbReference type="InterPro" id="IPR054722">
    <property type="entry name" value="PolX-like_BBD"/>
</dbReference>
<organism evidence="2 3">
    <name type="scientific">Paspalum notatum var. saurae</name>
    <dbReference type="NCBI Taxonomy" id="547442"/>
    <lineage>
        <taxon>Eukaryota</taxon>
        <taxon>Viridiplantae</taxon>
        <taxon>Streptophyta</taxon>
        <taxon>Embryophyta</taxon>
        <taxon>Tracheophyta</taxon>
        <taxon>Spermatophyta</taxon>
        <taxon>Magnoliopsida</taxon>
        <taxon>Liliopsida</taxon>
        <taxon>Poales</taxon>
        <taxon>Poaceae</taxon>
        <taxon>PACMAD clade</taxon>
        <taxon>Panicoideae</taxon>
        <taxon>Andropogonodae</taxon>
        <taxon>Paspaleae</taxon>
        <taxon>Paspalinae</taxon>
        <taxon>Paspalum</taxon>
    </lineage>
</organism>
<protein>
    <recommendedName>
        <fullName evidence="1">Retrovirus-related Pol polyprotein from transposon TNT 1-94-like beta-barrel domain-containing protein</fullName>
    </recommendedName>
</protein>
<dbReference type="PANTHER" id="PTHR35317">
    <property type="entry name" value="OS04G0629600 PROTEIN"/>
    <property type="match status" value="1"/>
</dbReference>
<keyword evidence="3" id="KW-1185">Reference proteome</keyword>
<dbReference type="AlphaFoldDB" id="A0AAQ3WJH6"/>
<dbReference type="Proteomes" id="UP001341281">
    <property type="component" value="Chromosome 03"/>
</dbReference>
<evidence type="ECO:0000259" key="1">
    <source>
        <dbReference type="Pfam" id="PF22936"/>
    </source>
</evidence>
<evidence type="ECO:0000313" key="2">
    <source>
        <dbReference type="EMBL" id="WVZ63748.1"/>
    </source>
</evidence>
<dbReference type="PANTHER" id="PTHR35317:SF38">
    <property type="entry name" value="RNA-DIRECTED DNA POLYMERASE"/>
    <property type="match status" value="1"/>
</dbReference>
<evidence type="ECO:0000313" key="3">
    <source>
        <dbReference type="Proteomes" id="UP001341281"/>
    </source>
</evidence>
<feature type="domain" description="Retrovirus-related Pol polyprotein from transposon TNT 1-94-like beta-barrel" evidence="1">
    <location>
        <begin position="216"/>
        <end position="296"/>
    </location>
</feature>
<dbReference type="Pfam" id="PF22936">
    <property type="entry name" value="Pol_BBD"/>
    <property type="match status" value="1"/>
</dbReference>
<accession>A0AAQ3WJH6</accession>